<dbReference type="EMBL" id="FMUX01000018">
    <property type="protein sequence ID" value="SCY72540.1"/>
    <property type="molecule type" value="Genomic_DNA"/>
</dbReference>
<evidence type="ECO:0000259" key="6">
    <source>
        <dbReference type="PROSITE" id="PS50112"/>
    </source>
</evidence>
<feature type="domain" description="PAC" evidence="7">
    <location>
        <begin position="76"/>
        <end position="126"/>
    </location>
</feature>
<dbReference type="PROSITE" id="PS50045">
    <property type="entry name" value="SIGMA54_INTERACT_4"/>
    <property type="match status" value="1"/>
</dbReference>
<feature type="domain" description="PAS" evidence="6">
    <location>
        <begin position="23"/>
        <end position="72"/>
    </location>
</feature>
<keyword evidence="4" id="KW-0804">Transcription</keyword>
<keyword evidence="3" id="KW-0805">Transcription regulation</keyword>
<dbReference type="Proteomes" id="UP000198870">
    <property type="component" value="Unassembled WGS sequence"/>
</dbReference>
<dbReference type="InterPro" id="IPR013656">
    <property type="entry name" value="PAS_4"/>
</dbReference>
<dbReference type="SUPFAM" id="SSF55785">
    <property type="entry name" value="PYP-like sensor domain (PAS domain)"/>
    <property type="match status" value="2"/>
</dbReference>
<dbReference type="InterPro" id="IPR025662">
    <property type="entry name" value="Sigma_54_int_dom_ATP-bd_1"/>
</dbReference>
<dbReference type="Gene3D" id="3.30.450.20">
    <property type="entry name" value="PAS domain"/>
    <property type="match status" value="2"/>
</dbReference>
<dbReference type="InterPro" id="IPR013767">
    <property type="entry name" value="PAS_fold"/>
</dbReference>
<evidence type="ECO:0000259" key="5">
    <source>
        <dbReference type="PROSITE" id="PS50045"/>
    </source>
</evidence>
<dbReference type="GO" id="GO:0006355">
    <property type="term" value="P:regulation of DNA-templated transcription"/>
    <property type="evidence" value="ECO:0007669"/>
    <property type="project" value="InterPro"/>
</dbReference>
<protein>
    <submittedName>
        <fullName evidence="8">PAS domain S-box-containing protein</fullName>
    </submittedName>
</protein>
<dbReference type="SMART" id="SM00091">
    <property type="entry name" value="PAS"/>
    <property type="match status" value="2"/>
</dbReference>
<keyword evidence="1" id="KW-0547">Nucleotide-binding</keyword>
<dbReference type="NCBIfam" id="TIGR00229">
    <property type="entry name" value="sensory_box"/>
    <property type="match status" value="1"/>
</dbReference>
<dbReference type="Pfam" id="PF00989">
    <property type="entry name" value="PAS"/>
    <property type="match status" value="1"/>
</dbReference>
<dbReference type="Pfam" id="PF08448">
    <property type="entry name" value="PAS_4"/>
    <property type="match status" value="1"/>
</dbReference>
<dbReference type="FunFam" id="3.40.50.300:FF:000006">
    <property type="entry name" value="DNA-binding transcriptional regulator NtrC"/>
    <property type="match status" value="1"/>
</dbReference>
<dbReference type="InterPro" id="IPR035965">
    <property type="entry name" value="PAS-like_dom_sf"/>
</dbReference>
<dbReference type="PROSITE" id="PS50112">
    <property type="entry name" value="PAS"/>
    <property type="match status" value="1"/>
</dbReference>
<dbReference type="InterPro" id="IPR025944">
    <property type="entry name" value="Sigma_54_int_dom_CS"/>
</dbReference>
<dbReference type="Gene3D" id="1.10.8.60">
    <property type="match status" value="1"/>
</dbReference>
<dbReference type="PANTHER" id="PTHR32071">
    <property type="entry name" value="TRANSCRIPTIONAL REGULATORY PROTEIN"/>
    <property type="match status" value="1"/>
</dbReference>
<dbReference type="CDD" id="cd00009">
    <property type="entry name" value="AAA"/>
    <property type="match status" value="1"/>
</dbReference>
<dbReference type="InterPro" id="IPR058031">
    <property type="entry name" value="AAA_lid_NorR"/>
</dbReference>
<dbReference type="Gene3D" id="3.40.50.300">
    <property type="entry name" value="P-loop containing nucleotide triphosphate hydrolases"/>
    <property type="match status" value="1"/>
</dbReference>
<dbReference type="SUPFAM" id="SSF52540">
    <property type="entry name" value="P-loop containing nucleoside triphosphate hydrolases"/>
    <property type="match status" value="1"/>
</dbReference>
<dbReference type="CDD" id="cd00130">
    <property type="entry name" value="PAS"/>
    <property type="match status" value="1"/>
</dbReference>
<evidence type="ECO:0000313" key="9">
    <source>
        <dbReference type="Proteomes" id="UP000198870"/>
    </source>
</evidence>
<dbReference type="AlphaFoldDB" id="A0A1G5IA49"/>
<dbReference type="SUPFAM" id="SSF46689">
    <property type="entry name" value="Homeodomain-like"/>
    <property type="match status" value="1"/>
</dbReference>
<evidence type="ECO:0000256" key="4">
    <source>
        <dbReference type="ARBA" id="ARBA00023163"/>
    </source>
</evidence>
<organism evidence="8 9">
    <name type="scientific">Desulfoluna spongiiphila</name>
    <dbReference type="NCBI Taxonomy" id="419481"/>
    <lineage>
        <taxon>Bacteria</taxon>
        <taxon>Pseudomonadati</taxon>
        <taxon>Thermodesulfobacteriota</taxon>
        <taxon>Desulfobacteria</taxon>
        <taxon>Desulfobacterales</taxon>
        <taxon>Desulfolunaceae</taxon>
        <taxon>Desulfoluna</taxon>
    </lineage>
</organism>
<accession>A0A1G5IA49</accession>
<dbReference type="PROSITE" id="PS00688">
    <property type="entry name" value="SIGMA54_INTERACT_3"/>
    <property type="match status" value="1"/>
</dbReference>
<feature type="domain" description="Sigma-54 factor interaction" evidence="5">
    <location>
        <begin position="263"/>
        <end position="490"/>
    </location>
</feature>
<evidence type="ECO:0000256" key="3">
    <source>
        <dbReference type="ARBA" id="ARBA00023015"/>
    </source>
</evidence>
<dbReference type="RefSeq" id="WP_175469969.1">
    <property type="nucleotide sequence ID" value="NZ_FMUX01000018.1"/>
</dbReference>
<dbReference type="InterPro" id="IPR002197">
    <property type="entry name" value="HTH_Fis"/>
</dbReference>
<dbReference type="InterPro" id="IPR009057">
    <property type="entry name" value="Homeodomain-like_sf"/>
</dbReference>
<reference evidence="8 9" key="1">
    <citation type="submission" date="2016-10" db="EMBL/GenBank/DDBJ databases">
        <authorList>
            <person name="de Groot N.N."/>
        </authorList>
    </citation>
    <scope>NUCLEOTIDE SEQUENCE [LARGE SCALE GENOMIC DNA]</scope>
    <source>
        <strain evidence="8 9">AA1</strain>
    </source>
</reference>
<dbReference type="Pfam" id="PF25601">
    <property type="entry name" value="AAA_lid_14"/>
    <property type="match status" value="1"/>
</dbReference>
<dbReference type="GO" id="GO:0005524">
    <property type="term" value="F:ATP binding"/>
    <property type="evidence" value="ECO:0007669"/>
    <property type="project" value="UniProtKB-KW"/>
</dbReference>
<dbReference type="PROSITE" id="PS50113">
    <property type="entry name" value="PAC"/>
    <property type="match status" value="1"/>
</dbReference>
<evidence type="ECO:0000259" key="7">
    <source>
        <dbReference type="PROSITE" id="PS50113"/>
    </source>
</evidence>
<dbReference type="Gene3D" id="1.10.10.60">
    <property type="entry name" value="Homeodomain-like"/>
    <property type="match status" value="1"/>
</dbReference>
<evidence type="ECO:0000256" key="2">
    <source>
        <dbReference type="ARBA" id="ARBA00022840"/>
    </source>
</evidence>
<sequence length="565" mass="63826">MGFETDNLPLFENSSDAIIVLQDGIIRNVNANAVKVLRYAAQELVDRPYGDFVHPDDVALVDSRYRKRMNHEPVPQVYPFRLITKDGDIVWFEIHAIEILWGGRPASLTFFNNITERVRAQEALQESEKVTRGILNAIPDTIIRIMESGRITTYKGPEGTMVKGKAPYAGSHLSDFLPREKFEEAMAAIGQALAHHTVQRFEFKWAEVRGTQWYEARIIALAGSEVLGILRNITERKRQERALTERLQHLETRVKQSHAMGTIIGRSKPMQEVLETILKASRTSAHVIVYGESGTGKELVSKAIHDLSDRAGGKFVPVNCAAIPEKLMESEFFGYKKGAFSGADRDKKGLLELADRGTLFMDELGEIDLNMQAKLLRAIEGGGFLPVGGREPVYPDIRIIAATNKNPEELVKRGRMREDFFYRISVIPVTLPPLRDRLEDLPFLIHHFLEKLGTGDQLPVIPSHVMSRLQAHHWPGNIRELQNVVHRYITMNRIDLPAPATHADLPPEPREKGTPRPLSEVLAEAEKAHILRTLEATRWKKARAAELLGLHRKTLFRKLKGYGIE</sequence>
<dbReference type="PRINTS" id="PR01590">
    <property type="entry name" value="HTHFIS"/>
</dbReference>
<evidence type="ECO:0000256" key="1">
    <source>
        <dbReference type="ARBA" id="ARBA00022741"/>
    </source>
</evidence>
<gene>
    <name evidence="8" type="ORF">SAMN05216233_11876</name>
</gene>
<dbReference type="InterPro" id="IPR002078">
    <property type="entry name" value="Sigma_54_int"/>
</dbReference>
<dbReference type="Pfam" id="PF00158">
    <property type="entry name" value="Sigma54_activat"/>
    <property type="match status" value="1"/>
</dbReference>
<dbReference type="Pfam" id="PF02954">
    <property type="entry name" value="HTH_8"/>
    <property type="match status" value="1"/>
</dbReference>
<dbReference type="InterPro" id="IPR003593">
    <property type="entry name" value="AAA+_ATPase"/>
</dbReference>
<dbReference type="SMART" id="SM00382">
    <property type="entry name" value="AAA"/>
    <property type="match status" value="1"/>
</dbReference>
<dbReference type="InterPro" id="IPR027417">
    <property type="entry name" value="P-loop_NTPase"/>
</dbReference>
<name>A0A1G5IA49_9BACT</name>
<dbReference type="STRING" id="419481.SAMN05216233_11876"/>
<evidence type="ECO:0000313" key="8">
    <source>
        <dbReference type="EMBL" id="SCY72540.1"/>
    </source>
</evidence>
<proteinExistence type="predicted"/>
<dbReference type="InterPro" id="IPR000014">
    <property type="entry name" value="PAS"/>
</dbReference>
<keyword evidence="9" id="KW-1185">Reference proteome</keyword>
<dbReference type="PROSITE" id="PS00675">
    <property type="entry name" value="SIGMA54_INTERACT_1"/>
    <property type="match status" value="1"/>
</dbReference>
<dbReference type="InterPro" id="IPR000700">
    <property type="entry name" value="PAS-assoc_C"/>
</dbReference>
<dbReference type="GO" id="GO:0043565">
    <property type="term" value="F:sequence-specific DNA binding"/>
    <property type="evidence" value="ECO:0007669"/>
    <property type="project" value="InterPro"/>
</dbReference>
<keyword evidence="2" id="KW-0067">ATP-binding</keyword>